<dbReference type="EMBL" id="JAVDXT010000003">
    <property type="protein sequence ID" value="MDR7378935.1"/>
    <property type="molecule type" value="Genomic_DNA"/>
</dbReference>
<accession>A0ABU2CC58</accession>
<dbReference type="Proteomes" id="UP001180487">
    <property type="component" value="Unassembled WGS sequence"/>
</dbReference>
<evidence type="ECO:0000313" key="4">
    <source>
        <dbReference type="Proteomes" id="UP001180487"/>
    </source>
</evidence>
<feature type="domain" description="Transcriptional regulator DauR-like HTH" evidence="2">
    <location>
        <begin position="145"/>
        <end position="204"/>
    </location>
</feature>
<evidence type="ECO:0000259" key="1">
    <source>
        <dbReference type="Pfam" id="PF08348"/>
    </source>
</evidence>
<feature type="domain" description="YheO-like" evidence="1">
    <location>
        <begin position="11"/>
        <end position="118"/>
    </location>
</feature>
<proteinExistence type="predicted"/>
<gene>
    <name evidence="3" type="ORF">J2X19_003629</name>
</gene>
<protein>
    <submittedName>
        <fullName evidence="3">Transcriptional regulator YheO</fullName>
    </submittedName>
</protein>
<sequence length="206" mass="22133">MQPSANQHLFTQLQRIAEGLGKTFAPFCEVVVHDLTHPKNAILAIENNLSGRNIGLPATELGLARIQDPDYPAVIANYANQFADGRKVKSTSIGIKNEAGDYVAALCLNVDLTLFGGIQAAMAQFTAIESSAVTETLDAANADRIRQTIDDFAAARATTSRALKPADRKQLVQDIKRAGYLEIRRGAEIAAAHLGVSRATVYNDAK</sequence>
<dbReference type="Pfam" id="PF13309">
    <property type="entry name" value="HTH_22"/>
    <property type="match status" value="1"/>
</dbReference>
<evidence type="ECO:0000259" key="2">
    <source>
        <dbReference type="Pfam" id="PF13309"/>
    </source>
</evidence>
<reference evidence="3 4" key="1">
    <citation type="submission" date="2023-07" db="EMBL/GenBank/DDBJ databases">
        <title>Sorghum-associated microbial communities from plants grown in Nebraska, USA.</title>
        <authorList>
            <person name="Schachtman D."/>
        </authorList>
    </citation>
    <scope>NUCLEOTIDE SEQUENCE [LARGE SCALE GENOMIC DNA]</scope>
    <source>
        <strain evidence="3 4">BE313</strain>
    </source>
</reference>
<dbReference type="PANTHER" id="PTHR35568:SF1">
    <property type="entry name" value="TRANSCRIPTIONAL REGULATOR DAUR"/>
    <property type="match status" value="1"/>
</dbReference>
<evidence type="ECO:0000313" key="3">
    <source>
        <dbReference type="EMBL" id="MDR7378935.1"/>
    </source>
</evidence>
<name>A0ABU2CC58_9BURK</name>
<dbReference type="InterPro" id="IPR013559">
    <property type="entry name" value="YheO"/>
</dbReference>
<dbReference type="InterPro" id="IPR039446">
    <property type="entry name" value="DauR-like"/>
</dbReference>
<dbReference type="Pfam" id="PF08348">
    <property type="entry name" value="PAS_6"/>
    <property type="match status" value="1"/>
</dbReference>
<dbReference type="PANTHER" id="PTHR35568">
    <property type="entry name" value="TRANSCRIPTIONAL REGULATOR DAUR"/>
    <property type="match status" value="1"/>
</dbReference>
<organism evidence="3 4">
    <name type="scientific">Rhodoferax ferrireducens</name>
    <dbReference type="NCBI Taxonomy" id="192843"/>
    <lineage>
        <taxon>Bacteria</taxon>
        <taxon>Pseudomonadati</taxon>
        <taxon>Pseudomonadota</taxon>
        <taxon>Betaproteobacteria</taxon>
        <taxon>Burkholderiales</taxon>
        <taxon>Comamonadaceae</taxon>
        <taxon>Rhodoferax</taxon>
    </lineage>
</organism>
<dbReference type="RefSeq" id="WP_310375211.1">
    <property type="nucleotide sequence ID" value="NZ_JAVDXT010000003.1"/>
</dbReference>
<comment type="caution">
    <text evidence="3">The sequence shown here is derived from an EMBL/GenBank/DDBJ whole genome shotgun (WGS) entry which is preliminary data.</text>
</comment>
<keyword evidence="4" id="KW-1185">Reference proteome</keyword>
<dbReference type="InterPro" id="IPR039445">
    <property type="entry name" value="DauR-like_HTH"/>
</dbReference>